<proteinExistence type="predicted"/>
<gene>
    <name evidence="2" type="ORF">F5897_001448</name>
</gene>
<reference evidence="2" key="1">
    <citation type="submission" date="2020-08" db="EMBL/GenBank/DDBJ databases">
        <title>Sequencing the genomes of 1000 actinobacteria strains.</title>
        <authorList>
            <person name="Klenk H.-P."/>
        </authorList>
    </citation>
    <scope>NUCLEOTIDE SEQUENCE [LARGE SCALE GENOMIC DNA]</scope>
    <source>
        <strain evidence="2">DSM 27064</strain>
    </source>
</reference>
<dbReference type="Proteomes" id="UP000571183">
    <property type="component" value="Unassembled WGS sequence"/>
</dbReference>
<feature type="compositionally biased region" description="Low complexity" evidence="1">
    <location>
        <begin position="48"/>
        <end position="58"/>
    </location>
</feature>
<evidence type="ECO:0000256" key="1">
    <source>
        <dbReference type="SAM" id="MobiDB-lite"/>
    </source>
</evidence>
<feature type="compositionally biased region" description="Polar residues" evidence="1">
    <location>
        <begin position="65"/>
        <end position="85"/>
    </location>
</feature>
<sequence>MAAGKIRRGKIMASKKRSGLGRGIGALIPQVSTAQDRPVDVFFPVAVQQQENSQNQSENLEKTESGNAKSSKIASSGQKKSSTINPLGALLNSPQTGAGEATFSGANAKMR</sequence>
<evidence type="ECO:0000313" key="3">
    <source>
        <dbReference type="Proteomes" id="UP000571183"/>
    </source>
</evidence>
<protein>
    <submittedName>
        <fullName evidence="2">Uncharacterized protein</fullName>
    </submittedName>
</protein>
<dbReference type="EMBL" id="JACIFD010000015">
    <property type="protein sequence ID" value="MBB4072122.1"/>
    <property type="molecule type" value="Genomic_DNA"/>
</dbReference>
<comment type="caution">
    <text evidence="2">The sequence shown here is derived from an EMBL/GenBank/DDBJ whole genome shotgun (WGS) entry which is preliminary data.</text>
</comment>
<feature type="region of interest" description="Disordered" evidence="1">
    <location>
        <begin position="1"/>
        <end position="23"/>
    </location>
</feature>
<feature type="compositionally biased region" description="Basic residues" evidence="1">
    <location>
        <begin position="1"/>
        <end position="19"/>
    </location>
</feature>
<dbReference type="AlphaFoldDB" id="A0A840DKW9"/>
<accession>A0A840DKW9</accession>
<keyword evidence="3" id="KW-1185">Reference proteome</keyword>
<organism evidence="2 3">
    <name type="scientific">Canibacter oris</name>
    <dbReference type="NCBI Taxonomy" id="1365628"/>
    <lineage>
        <taxon>Bacteria</taxon>
        <taxon>Bacillati</taxon>
        <taxon>Actinomycetota</taxon>
        <taxon>Actinomycetes</taxon>
        <taxon>Micrococcales</taxon>
        <taxon>Microbacteriaceae</taxon>
        <taxon>Canibacter</taxon>
    </lineage>
</organism>
<feature type="non-terminal residue" evidence="2">
    <location>
        <position position="111"/>
    </location>
</feature>
<feature type="region of interest" description="Disordered" evidence="1">
    <location>
        <begin position="45"/>
        <end position="111"/>
    </location>
</feature>
<name>A0A840DKW9_9MICO</name>
<evidence type="ECO:0000313" key="2">
    <source>
        <dbReference type="EMBL" id="MBB4072122.1"/>
    </source>
</evidence>